<name>A0AAD4NUV5_9PLEO</name>
<evidence type="ECO:0000256" key="5">
    <source>
        <dbReference type="ARBA" id="ARBA00023180"/>
    </source>
</evidence>
<dbReference type="Proteomes" id="UP001199106">
    <property type="component" value="Unassembled WGS sequence"/>
</dbReference>
<evidence type="ECO:0000313" key="7">
    <source>
        <dbReference type="EMBL" id="KAG9195442.1"/>
    </source>
</evidence>
<dbReference type="AlphaFoldDB" id="A0AAD4NUV5"/>
<proteinExistence type="inferred from homology"/>
<dbReference type="InterPro" id="IPR018202">
    <property type="entry name" value="Ser_caboxypep_ser_AS"/>
</dbReference>
<dbReference type="PRINTS" id="PR00724">
    <property type="entry name" value="CRBOXYPTASEC"/>
</dbReference>
<dbReference type="EC" id="3.4.16.-" evidence="6"/>
<dbReference type="InterPro" id="IPR029058">
    <property type="entry name" value="AB_hydrolase_fold"/>
</dbReference>
<evidence type="ECO:0000256" key="1">
    <source>
        <dbReference type="ARBA" id="ARBA00009431"/>
    </source>
</evidence>
<keyword evidence="8" id="KW-1185">Reference proteome</keyword>
<comment type="similarity">
    <text evidence="1 6">Belongs to the peptidase S10 family.</text>
</comment>
<dbReference type="SUPFAM" id="SSF53474">
    <property type="entry name" value="alpha/beta-Hydrolases"/>
    <property type="match status" value="1"/>
</dbReference>
<dbReference type="InterPro" id="IPR001563">
    <property type="entry name" value="Peptidase_S10"/>
</dbReference>
<feature type="chain" id="PRO_5041771099" description="Carboxypeptidase" evidence="6">
    <location>
        <begin position="23"/>
        <end position="598"/>
    </location>
</feature>
<accession>A0AAD4NUV5</accession>
<keyword evidence="2 6" id="KW-0121">Carboxypeptidase</keyword>
<sequence length="598" mass="66679">MLTKSVATPLLALSSLTLQVTAVSHKQWSKRSDHLYLPKETSDYKTATAPNNVTIRYKNPGICETTPGVDSYSGYVDLTPDASTLITYSFKVHVFFWFFESRNNPASDPFTLWLNGGPGSDSLIGLFEENGPCMIDDNLTAVYNPYSWNNVSNMLYISQPVGTGFSYQKQGVGSFNSFSTDFHYNSSEWPATGRWPLLEPLNTGTIDTTDLAAVAVWHVFQALLATVPKFDAKLGDLDAARDFNLFTESYGGHYGPAFFSYFYNQNLKIENGSMPGYPLNFNSLGVINGIIDESIQAEHYPEFAVNNTYGIKAYNDTVYSYAKFANNMYNGCLYQIDLCRAAAEGNTTYYHADAKITEAELTPGEMQICNEAADMCRDNVESPYYYYSGRGVYDIRHAYEDPTPPSNYPDYLNLGEVQDALGVTLNYSGSNGIYYAFQNTGDFIYPNFRLDLEYLLSQDVRVSLAYGDADYICNWFGGEAISLAMEYTHSDEFRAAGYEAMIVDGTEYGEVRQYGNFSFARVYESGHEVPYYQPVAALAYFNRTLYHYDIATGEEKVTANLTSSGPANATHTNSFVPITSSIVQAFPSPIYPATTSVY</sequence>
<feature type="signal peptide" evidence="6">
    <location>
        <begin position="1"/>
        <end position="22"/>
    </location>
</feature>
<organism evidence="7 8">
    <name type="scientific">Alternaria panax</name>
    <dbReference type="NCBI Taxonomy" id="48097"/>
    <lineage>
        <taxon>Eukaryota</taxon>
        <taxon>Fungi</taxon>
        <taxon>Dikarya</taxon>
        <taxon>Ascomycota</taxon>
        <taxon>Pezizomycotina</taxon>
        <taxon>Dothideomycetes</taxon>
        <taxon>Pleosporomycetidae</taxon>
        <taxon>Pleosporales</taxon>
        <taxon>Pleosporineae</taxon>
        <taxon>Pleosporaceae</taxon>
        <taxon>Alternaria</taxon>
        <taxon>Alternaria sect. Panax</taxon>
    </lineage>
</organism>
<dbReference type="EMBL" id="JAANER010000001">
    <property type="protein sequence ID" value="KAG9195442.1"/>
    <property type="molecule type" value="Genomic_DNA"/>
</dbReference>
<evidence type="ECO:0000313" key="8">
    <source>
        <dbReference type="Proteomes" id="UP001199106"/>
    </source>
</evidence>
<dbReference type="GO" id="GO:0000324">
    <property type="term" value="C:fungal-type vacuole"/>
    <property type="evidence" value="ECO:0007669"/>
    <property type="project" value="TreeGrafter"/>
</dbReference>
<reference evidence="7" key="1">
    <citation type="submission" date="2021-07" db="EMBL/GenBank/DDBJ databases">
        <title>Genome Resource of American Ginseng Black Spot Pathogen Alternaria panax.</title>
        <authorList>
            <person name="Qiu C."/>
            <person name="Wang W."/>
            <person name="Liu Z."/>
        </authorList>
    </citation>
    <scope>NUCLEOTIDE SEQUENCE</scope>
    <source>
        <strain evidence="7">BNCC115425</strain>
    </source>
</reference>
<dbReference type="GO" id="GO:0004185">
    <property type="term" value="F:serine-type carboxypeptidase activity"/>
    <property type="evidence" value="ECO:0007669"/>
    <property type="project" value="UniProtKB-UniRule"/>
</dbReference>
<dbReference type="PANTHER" id="PTHR11802">
    <property type="entry name" value="SERINE PROTEASE FAMILY S10 SERINE CARBOXYPEPTIDASE"/>
    <property type="match status" value="1"/>
</dbReference>
<protein>
    <recommendedName>
        <fullName evidence="6">Carboxypeptidase</fullName>
        <ecNumber evidence="6">3.4.16.-</ecNumber>
    </recommendedName>
</protein>
<evidence type="ECO:0000256" key="6">
    <source>
        <dbReference type="RuleBase" id="RU361156"/>
    </source>
</evidence>
<evidence type="ECO:0000256" key="4">
    <source>
        <dbReference type="ARBA" id="ARBA00022801"/>
    </source>
</evidence>
<dbReference type="Pfam" id="PF00450">
    <property type="entry name" value="Peptidase_S10"/>
    <property type="match status" value="1"/>
</dbReference>
<dbReference type="GO" id="GO:0006508">
    <property type="term" value="P:proteolysis"/>
    <property type="evidence" value="ECO:0007669"/>
    <property type="project" value="UniProtKB-KW"/>
</dbReference>
<keyword evidence="4 6" id="KW-0378">Hydrolase</keyword>
<dbReference type="PANTHER" id="PTHR11802:SF131">
    <property type="entry name" value="CARBOXYPEPTIDASE"/>
    <property type="match status" value="1"/>
</dbReference>
<keyword evidence="6" id="KW-0732">Signal</keyword>
<comment type="caution">
    <text evidence="7">The sequence shown here is derived from an EMBL/GenBank/DDBJ whole genome shotgun (WGS) entry which is preliminary data.</text>
</comment>
<dbReference type="Gene3D" id="3.40.50.1820">
    <property type="entry name" value="alpha/beta hydrolase"/>
    <property type="match status" value="1"/>
</dbReference>
<dbReference type="PROSITE" id="PS00131">
    <property type="entry name" value="CARBOXYPEPT_SER_SER"/>
    <property type="match status" value="1"/>
</dbReference>
<keyword evidence="5" id="KW-0325">Glycoprotein</keyword>
<evidence type="ECO:0000256" key="3">
    <source>
        <dbReference type="ARBA" id="ARBA00022670"/>
    </source>
</evidence>
<gene>
    <name evidence="7" type="ORF">G6011_00563</name>
</gene>
<keyword evidence="3 6" id="KW-0645">Protease</keyword>
<evidence type="ECO:0000256" key="2">
    <source>
        <dbReference type="ARBA" id="ARBA00022645"/>
    </source>
</evidence>